<evidence type="ECO:0000313" key="2">
    <source>
        <dbReference type="EMBL" id="GAA5185241.1"/>
    </source>
</evidence>
<evidence type="ECO:0000256" key="1">
    <source>
        <dbReference type="SAM" id="MobiDB-lite"/>
    </source>
</evidence>
<keyword evidence="3" id="KW-1185">Reference proteome</keyword>
<organism evidence="2 3">
    <name type="scientific">Rugosimonospora acidiphila</name>
    <dbReference type="NCBI Taxonomy" id="556531"/>
    <lineage>
        <taxon>Bacteria</taxon>
        <taxon>Bacillati</taxon>
        <taxon>Actinomycetota</taxon>
        <taxon>Actinomycetes</taxon>
        <taxon>Micromonosporales</taxon>
        <taxon>Micromonosporaceae</taxon>
        <taxon>Rugosimonospora</taxon>
    </lineage>
</organism>
<dbReference type="EMBL" id="BAABJQ010000007">
    <property type="protein sequence ID" value="GAA5185241.1"/>
    <property type="molecule type" value="Genomic_DNA"/>
</dbReference>
<dbReference type="Proteomes" id="UP001501570">
    <property type="component" value="Unassembled WGS sequence"/>
</dbReference>
<feature type="region of interest" description="Disordered" evidence="1">
    <location>
        <begin position="27"/>
        <end position="50"/>
    </location>
</feature>
<reference evidence="3" key="1">
    <citation type="journal article" date="2019" name="Int. J. Syst. Evol. Microbiol.">
        <title>The Global Catalogue of Microorganisms (GCM) 10K type strain sequencing project: providing services to taxonomists for standard genome sequencing and annotation.</title>
        <authorList>
            <consortium name="The Broad Institute Genomics Platform"/>
            <consortium name="The Broad Institute Genome Sequencing Center for Infectious Disease"/>
            <person name="Wu L."/>
            <person name="Ma J."/>
        </authorList>
    </citation>
    <scope>NUCLEOTIDE SEQUENCE [LARGE SCALE GENOMIC DNA]</scope>
    <source>
        <strain evidence="3">JCM 18304</strain>
    </source>
</reference>
<gene>
    <name evidence="2" type="ORF">GCM10023322_28600</name>
</gene>
<proteinExistence type="predicted"/>
<evidence type="ECO:0000313" key="3">
    <source>
        <dbReference type="Proteomes" id="UP001501570"/>
    </source>
</evidence>
<dbReference type="InterPro" id="IPR025242">
    <property type="entry name" value="DUF4193"/>
</dbReference>
<dbReference type="RefSeq" id="WP_345629757.1">
    <property type="nucleotide sequence ID" value="NZ_BAABJQ010000007.1"/>
</dbReference>
<sequence length="97" mass="10775">MATTDYDAPRRPVVELEDDSLEQLQAQRAAAQSPTVDVDEPDGDFELPGADLSDEELTVSVVPMRSDEFRCDSCFLVHHRSQLVVHGSGRRLCRDCA</sequence>
<accession>A0ABP9RR13</accession>
<dbReference type="Pfam" id="PF13834">
    <property type="entry name" value="DUF4193"/>
    <property type="match status" value="1"/>
</dbReference>
<name>A0ABP9RR13_9ACTN</name>
<comment type="caution">
    <text evidence="2">The sequence shown here is derived from an EMBL/GenBank/DDBJ whole genome shotgun (WGS) entry which is preliminary data.</text>
</comment>
<protein>
    <submittedName>
        <fullName evidence="2">DUF4193 domain-containing protein</fullName>
    </submittedName>
</protein>